<keyword evidence="11" id="KW-1185">Reference proteome</keyword>
<dbReference type="InterPro" id="IPR050117">
    <property type="entry name" value="MAPK"/>
</dbReference>
<dbReference type="Gene3D" id="1.10.510.10">
    <property type="entry name" value="Transferase(Phosphotransferase) domain 1"/>
    <property type="match status" value="1"/>
</dbReference>
<dbReference type="InterPro" id="IPR000719">
    <property type="entry name" value="Prot_kinase_dom"/>
</dbReference>
<dbReference type="PANTHER" id="PTHR24055">
    <property type="entry name" value="MITOGEN-ACTIVATED PROTEIN KINASE"/>
    <property type="match status" value="1"/>
</dbReference>
<comment type="similarity">
    <text evidence="1">Belongs to the protein kinase superfamily. CMGC Ser/Thr protein kinase family. CDC2/CDKX subfamily.</text>
</comment>
<dbReference type="InterPro" id="IPR017441">
    <property type="entry name" value="Protein_kinase_ATP_BS"/>
</dbReference>
<keyword evidence="2 8" id="KW-0723">Serine/threonine-protein kinase</keyword>
<dbReference type="PROSITE" id="PS00107">
    <property type="entry name" value="PROTEIN_KINASE_ATP"/>
    <property type="match status" value="1"/>
</dbReference>
<proteinExistence type="inferred from homology"/>
<dbReference type="InterPro" id="IPR011009">
    <property type="entry name" value="Kinase-like_dom_sf"/>
</dbReference>
<evidence type="ECO:0000313" key="11">
    <source>
        <dbReference type="Proteomes" id="UP000238350"/>
    </source>
</evidence>
<reference evidence="10 11" key="1">
    <citation type="submission" date="2017-04" db="EMBL/GenBank/DDBJ databases">
        <title>Genome sequencing of [Candida] sorbophila.</title>
        <authorList>
            <person name="Ahn J.O."/>
        </authorList>
    </citation>
    <scope>NUCLEOTIDE SEQUENCE [LARGE SCALE GENOMIC DNA]</scope>
    <source>
        <strain evidence="10 11">DS02</strain>
    </source>
</reference>
<accession>A0A2T0FNE0</accession>
<sequence length="367" mass="42144">MNHRKNYDNISFSVIDKYQPVRVLGFGTYGDVHEFRTYVNGEAVPVAIKRIKSVFDNDIHVRRAIRELRIMRHFRGHPNIVQLLDADLVATPPFQGLYCYLELMDTDLSSIIRRPSEVITEWCVANVTYQLLCALKYIHSSNVVHRDLKPGNVLVTRQGVVKICDFGLARGVIGESYDRDKYTNYVTTRWYRAPEIIVCVDSYHYGLDIWAVGCIFAELVLREPLFRGKSSRDQFILISQGLGAPPLSWYETTASLSTANRKYDLAAVIMQMPGDKAPTPLRTRFPGMENELFYDLLEQLLVYEPDKRLTASEALAHPYFTDIANGDETECEQLLDFDFEKIGRENLKHYLQKEVQLTRAVVRGFAT</sequence>
<evidence type="ECO:0000256" key="4">
    <source>
        <dbReference type="ARBA" id="ARBA00022741"/>
    </source>
</evidence>
<evidence type="ECO:0000256" key="2">
    <source>
        <dbReference type="ARBA" id="ARBA00022527"/>
    </source>
</evidence>
<dbReference type="GO" id="GO:0005524">
    <property type="term" value="F:ATP binding"/>
    <property type="evidence" value="ECO:0007669"/>
    <property type="project" value="UniProtKB-UniRule"/>
</dbReference>
<dbReference type="Pfam" id="PF00069">
    <property type="entry name" value="Pkinase"/>
    <property type="match status" value="1"/>
</dbReference>
<dbReference type="EMBL" id="NDIQ01000022">
    <property type="protein sequence ID" value="PRT56504.1"/>
    <property type="molecule type" value="Genomic_DNA"/>
</dbReference>
<dbReference type="GeneID" id="36517872"/>
<name>A0A2T0FNE0_9ASCO</name>
<dbReference type="InterPro" id="IPR008271">
    <property type="entry name" value="Ser/Thr_kinase_AS"/>
</dbReference>
<protein>
    <submittedName>
        <fullName evidence="10">Mitogen-activated protein kinase SLT2/MPK1</fullName>
    </submittedName>
</protein>
<keyword evidence="5 10" id="KW-0418">Kinase</keyword>
<dbReference type="GO" id="GO:0004674">
    <property type="term" value="F:protein serine/threonine kinase activity"/>
    <property type="evidence" value="ECO:0007669"/>
    <property type="project" value="UniProtKB-KW"/>
</dbReference>
<dbReference type="SMART" id="SM00220">
    <property type="entry name" value="S_TKc"/>
    <property type="match status" value="1"/>
</dbReference>
<gene>
    <name evidence="10" type="ORF">B9G98_04124</name>
</gene>
<evidence type="ECO:0000259" key="9">
    <source>
        <dbReference type="PROSITE" id="PS50011"/>
    </source>
</evidence>
<evidence type="ECO:0000256" key="7">
    <source>
        <dbReference type="PROSITE-ProRule" id="PRU10141"/>
    </source>
</evidence>
<evidence type="ECO:0000256" key="8">
    <source>
        <dbReference type="RuleBase" id="RU000304"/>
    </source>
</evidence>
<organism evidence="10 11">
    <name type="scientific">Wickerhamiella sorbophila</name>
    <dbReference type="NCBI Taxonomy" id="45607"/>
    <lineage>
        <taxon>Eukaryota</taxon>
        <taxon>Fungi</taxon>
        <taxon>Dikarya</taxon>
        <taxon>Ascomycota</taxon>
        <taxon>Saccharomycotina</taxon>
        <taxon>Dipodascomycetes</taxon>
        <taxon>Dipodascales</taxon>
        <taxon>Trichomonascaceae</taxon>
        <taxon>Wickerhamiella</taxon>
    </lineage>
</organism>
<dbReference type="Proteomes" id="UP000238350">
    <property type="component" value="Unassembled WGS sequence"/>
</dbReference>
<dbReference type="OrthoDB" id="192887at2759"/>
<keyword evidence="6 7" id="KW-0067">ATP-binding</keyword>
<keyword evidence="3" id="KW-0808">Transferase</keyword>
<dbReference type="PROSITE" id="PS50011">
    <property type="entry name" value="PROTEIN_KINASE_DOM"/>
    <property type="match status" value="1"/>
</dbReference>
<dbReference type="FunFam" id="1.10.510.10:FF:000624">
    <property type="entry name" value="Mitogen-activated protein kinase"/>
    <property type="match status" value="1"/>
</dbReference>
<dbReference type="AlphaFoldDB" id="A0A2T0FNE0"/>
<evidence type="ECO:0000256" key="3">
    <source>
        <dbReference type="ARBA" id="ARBA00022679"/>
    </source>
</evidence>
<evidence type="ECO:0000256" key="6">
    <source>
        <dbReference type="ARBA" id="ARBA00022840"/>
    </source>
</evidence>
<dbReference type="RefSeq" id="XP_024666449.1">
    <property type="nucleotide sequence ID" value="XM_024810681.1"/>
</dbReference>
<evidence type="ECO:0000256" key="5">
    <source>
        <dbReference type="ARBA" id="ARBA00022777"/>
    </source>
</evidence>
<dbReference type="Gene3D" id="3.30.200.20">
    <property type="entry name" value="Phosphorylase Kinase, domain 1"/>
    <property type="match status" value="1"/>
</dbReference>
<dbReference type="SUPFAM" id="SSF56112">
    <property type="entry name" value="Protein kinase-like (PK-like)"/>
    <property type="match status" value="1"/>
</dbReference>
<keyword evidence="4 7" id="KW-0547">Nucleotide-binding</keyword>
<feature type="binding site" evidence="7">
    <location>
        <position position="49"/>
    </location>
    <ligand>
        <name>ATP</name>
        <dbReference type="ChEBI" id="CHEBI:30616"/>
    </ligand>
</feature>
<feature type="domain" description="Protein kinase" evidence="9">
    <location>
        <begin position="18"/>
        <end position="320"/>
    </location>
</feature>
<comment type="caution">
    <text evidence="10">The sequence shown here is derived from an EMBL/GenBank/DDBJ whole genome shotgun (WGS) entry which is preliminary data.</text>
</comment>
<evidence type="ECO:0000313" key="10">
    <source>
        <dbReference type="EMBL" id="PRT56504.1"/>
    </source>
</evidence>
<dbReference type="PROSITE" id="PS00108">
    <property type="entry name" value="PROTEIN_KINASE_ST"/>
    <property type="match status" value="1"/>
</dbReference>
<dbReference type="STRING" id="45607.A0A2T0FNE0"/>
<evidence type="ECO:0000256" key="1">
    <source>
        <dbReference type="ARBA" id="ARBA00006485"/>
    </source>
</evidence>